<gene>
    <name evidence="2" type="ORF">RBWH47_05574</name>
</gene>
<dbReference type="AlphaFoldDB" id="F2ARY5"/>
<organism evidence="2 3">
    <name type="scientific">Rhodopirellula baltica WH47</name>
    <dbReference type="NCBI Taxonomy" id="991778"/>
    <lineage>
        <taxon>Bacteria</taxon>
        <taxon>Pseudomonadati</taxon>
        <taxon>Planctomycetota</taxon>
        <taxon>Planctomycetia</taxon>
        <taxon>Pirellulales</taxon>
        <taxon>Pirellulaceae</taxon>
        <taxon>Rhodopirellula</taxon>
    </lineage>
</organism>
<accession>F2ARY5</accession>
<evidence type="ECO:0000256" key="1">
    <source>
        <dbReference type="SAM" id="MobiDB-lite"/>
    </source>
</evidence>
<dbReference type="Proteomes" id="UP000006222">
    <property type="component" value="Unassembled WGS sequence"/>
</dbReference>
<proteinExistence type="predicted"/>
<dbReference type="RefSeq" id="WP_007326396.1">
    <property type="nucleotide sequence ID" value="NZ_AFAR01000136.1"/>
</dbReference>
<feature type="region of interest" description="Disordered" evidence="1">
    <location>
        <begin position="1"/>
        <end position="26"/>
    </location>
</feature>
<evidence type="ECO:0000313" key="3">
    <source>
        <dbReference type="Proteomes" id="UP000006222"/>
    </source>
</evidence>
<comment type="caution">
    <text evidence="2">The sequence shown here is derived from an EMBL/GenBank/DDBJ whole genome shotgun (WGS) entry which is preliminary data.</text>
</comment>
<evidence type="ECO:0000313" key="2">
    <source>
        <dbReference type="EMBL" id="EGF27569.1"/>
    </source>
</evidence>
<name>F2ARY5_RHOBT</name>
<dbReference type="EMBL" id="AFAR01000136">
    <property type="protein sequence ID" value="EGF27569.1"/>
    <property type="molecule type" value="Genomic_DNA"/>
</dbReference>
<dbReference type="PATRIC" id="fig|991778.3.peg.2629"/>
<sequence>MLRVSDSTGPWIEFRGGPFDGHHQQSTKGSFAAEILCFITRDTFRQLNRIEDRKSPNGGALTSVALYELDAVSDPPTYRHAGSIGGQSFGEVFAGMS</sequence>
<protein>
    <submittedName>
        <fullName evidence="2">Uncharacterized protein</fullName>
    </submittedName>
</protein>
<reference evidence="2 3" key="1">
    <citation type="journal article" date="2013" name="Mar. Genomics">
        <title>Expression of sulfatases in Rhodopirellula baltica and the diversity of sulfatases in the genus Rhodopirellula.</title>
        <authorList>
            <person name="Wegner C.E."/>
            <person name="Richter-Heitmann T."/>
            <person name="Klindworth A."/>
            <person name="Klockow C."/>
            <person name="Richter M."/>
            <person name="Achstetter T."/>
            <person name="Glockner F.O."/>
            <person name="Harder J."/>
        </authorList>
    </citation>
    <scope>NUCLEOTIDE SEQUENCE [LARGE SCALE GENOMIC DNA]</scope>
    <source>
        <strain evidence="2 3">WH47</strain>
    </source>
</reference>